<keyword evidence="3" id="KW-0547">Nucleotide-binding</keyword>
<dbReference type="SUPFAM" id="SSF52540">
    <property type="entry name" value="P-loop containing nucleoside triphosphate hydrolases"/>
    <property type="match status" value="1"/>
</dbReference>
<dbReference type="GO" id="GO:0005524">
    <property type="term" value="F:ATP binding"/>
    <property type="evidence" value="ECO:0007669"/>
    <property type="project" value="UniProtKB-KW"/>
</dbReference>
<comment type="caution">
    <text evidence="6">The sequence shown here is derived from an EMBL/GenBank/DDBJ whole genome shotgun (WGS) entry which is preliminary data.</text>
</comment>
<dbReference type="InterPro" id="IPR003593">
    <property type="entry name" value="AAA+_ATPase"/>
</dbReference>
<keyword evidence="1" id="KW-0813">Transport</keyword>
<dbReference type="EC" id="3.6.3.-" evidence="6"/>
<dbReference type="PROSITE" id="PS00211">
    <property type="entry name" value="ABC_TRANSPORTER_1"/>
    <property type="match status" value="1"/>
</dbReference>
<dbReference type="InterPro" id="IPR027417">
    <property type="entry name" value="P-loop_NTPase"/>
</dbReference>
<dbReference type="Pfam" id="PF00005">
    <property type="entry name" value="ABC_tran"/>
    <property type="match status" value="1"/>
</dbReference>
<name>A0A645F4H2_9ZZZZ</name>
<dbReference type="InterPro" id="IPR017871">
    <property type="entry name" value="ABC_transporter-like_CS"/>
</dbReference>
<reference evidence="6" key="1">
    <citation type="submission" date="2019-08" db="EMBL/GenBank/DDBJ databases">
        <authorList>
            <person name="Kucharzyk K."/>
            <person name="Murdoch R.W."/>
            <person name="Higgins S."/>
            <person name="Loffler F."/>
        </authorList>
    </citation>
    <scope>NUCLEOTIDE SEQUENCE</scope>
</reference>
<gene>
    <name evidence="6" type="primary">lsrA_8</name>
    <name evidence="6" type="ORF">SDC9_156524</name>
</gene>
<evidence type="ECO:0000259" key="5">
    <source>
        <dbReference type="PROSITE" id="PS50893"/>
    </source>
</evidence>
<dbReference type="PANTHER" id="PTHR43790">
    <property type="entry name" value="CARBOHYDRATE TRANSPORT ATP-BINDING PROTEIN MG119-RELATED"/>
    <property type="match status" value="1"/>
</dbReference>
<organism evidence="6">
    <name type="scientific">bioreactor metagenome</name>
    <dbReference type="NCBI Taxonomy" id="1076179"/>
    <lineage>
        <taxon>unclassified sequences</taxon>
        <taxon>metagenomes</taxon>
        <taxon>ecological metagenomes</taxon>
    </lineage>
</organism>
<dbReference type="PANTHER" id="PTHR43790:SF9">
    <property type="entry name" value="GALACTOFURANOSE TRANSPORTER ATP-BINDING PROTEIN YTFR"/>
    <property type="match status" value="1"/>
</dbReference>
<dbReference type="AlphaFoldDB" id="A0A645F4H2"/>
<evidence type="ECO:0000256" key="4">
    <source>
        <dbReference type="ARBA" id="ARBA00022840"/>
    </source>
</evidence>
<dbReference type="PROSITE" id="PS50893">
    <property type="entry name" value="ABC_TRANSPORTER_2"/>
    <property type="match status" value="1"/>
</dbReference>
<feature type="domain" description="ABC transporter" evidence="5">
    <location>
        <begin position="18"/>
        <end position="255"/>
    </location>
</feature>
<evidence type="ECO:0000313" key="6">
    <source>
        <dbReference type="EMBL" id="MPN09235.1"/>
    </source>
</evidence>
<proteinExistence type="predicted"/>
<evidence type="ECO:0000256" key="1">
    <source>
        <dbReference type="ARBA" id="ARBA00022448"/>
    </source>
</evidence>
<evidence type="ECO:0000256" key="2">
    <source>
        <dbReference type="ARBA" id="ARBA00022737"/>
    </source>
</evidence>
<protein>
    <submittedName>
        <fullName evidence="6">Autoinducer 2 import ATP-binding protein LsrA</fullName>
        <ecNumber evidence="6">3.6.3.-</ecNumber>
    </submittedName>
</protein>
<dbReference type="CDD" id="cd03215">
    <property type="entry name" value="ABC_Carb_Monos_II"/>
    <property type="match status" value="1"/>
</dbReference>
<dbReference type="InterPro" id="IPR003439">
    <property type="entry name" value="ABC_transporter-like_ATP-bd"/>
</dbReference>
<sequence>MTNDQGGKISWEYVQGLRETKPLLEAKNITTHSISNVSLAVYPGEIVGIAGLLGSGRTELLRALFGIDPIVKGEILLDGKPIILHSTSDAIEHGIALVPENRREQGLVLDYSVSENLIMPIVHRIKRLLFVDERKKDTIVKQYIKQLGVKTQGPGQVVRYLSGGNQQKIVVAKFLASDSRVLLLDDPTFGVDLQAKHEIMKIIHAYAAKGNAVVMVSSEFNELADYCDSIYVMKRGKLSECLSGSMTEDNLLYMVQ</sequence>
<dbReference type="EMBL" id="VSSQ01055335">
    <property type="protein sequence ID" value="MPN09235.1"/>
    <property type="molecule type" value="Genomic_DNA"/>
</dbReference>
<dbReference type="Gene3D" id="3.40.50.300">
    <property type="entry name" value="P-loop containing nucleotide triphosphate hydrolases"/>
    <property type="match status" value="1"/>
</dbReference>
<keyword evidence="2" id="KW-0677">Repeat</keyword>
<keyword evidence="4 6" id="KW-0067">ATP-binding</keyword>
<evidence type="ECO:0000256" key="3">
    <source>
        <dbReference type="ARBA" id="ARBA00022741"/>
    </source>
</evidence>
<dbReference type="SMART" id="SM00382">
    <property type="entry name" value="AAA"/>
    <property type="match status" value="1"/>
</dbReference>
<dbReference type="InterPro" id="IPR050107">
    <property type="entry name" value="ABC_carbohydrate_import_ATPase"/>
</dbReference>
<accession>A0A645F4H2</accession>
<dbReference type="GO" id="GO:0016887">
    <property type="term" value="F:ATP hydrolysis activity"/>
    <property type="evidence" value="ECO:0007669"/>
    <property type="project" value="InterPro"/>
</dbReference>
<keyword evidence="6" id="KW-0378">Hydrolase</keyword>